<feature type="active site" description="Proton acceptor" evidence="4">
    <location>
        <position position="81"/>
    </location>
</feature>
<dbReference type="Proteomes" id="UP001238603">
    <property type="component" value="Unassembled WGS sequence"/>
</dbReference>
<dbReference type="Gene3D" id="3.90.950.10">
    <property type="match status" value="1"/>
</dbReference>
<feature type="site" description="Important for substrate specificity" evidence="4">
    <location>
        <position position="82"/>
    </location>
</feature>
<accession>A0ABT7LLD9</accession>
<evidence type="ECO:0000256" key="1">
    <source>
        <dbReference type="ARBA" id="ARBA00001968"/>
    </source>
</evidence>
<dbReference type="PIRSF" id="PIRSF006305">
    <property type="entry name" value="Maf"/>
    <property type="match status" value="1"/>
</dbReference>
<evidence type="ECO:0000256" key="3">
    <source>
        <dbReference type="ARBA" id="ARBA00023080"/>
    </source>
</evidence>
<sequence length="200" mass="21516">MAEFIYLASQSPRRRQLLEQIGVWHELLLPGADEDAEALEAEREGESPDAYVQRVTLAKLDAALARRQRRGLPVAPVLCSDTTVALGSRILGKPRDADDALATLRCLNGQEHRVLTAVAVGEGARRALRVSVSTVRFATVDDEALRRYAASGEPMGKAGAYAIQSQAAAWISHIAGSYSGIMGLPLHETAQLLADFGLKV</sequence>
<comment type="function">
    <text evidence="4">Nucleoside triphosphate pyrophosphatase that hydrolyzes dTTP and UTP. May have a dual role in cell division arrest and in preventing the incorporation of modified nucleotides into cellular nucleic acids.</text>
</comment>
<dbReference type="SUPFAM" id="SSF52972">
    <property type="entry name" value="ITPase-like"/>
    <property type="match status" value="1"/>
</dbReference>
<name>A0ABT7LLD9_9BURK</name>
<dbReference type="CDD" id="cd00555">
    <property type="entry name" value="Maf"/>
    <property type="match status" value="1"/>
</dbReference>
<evidence type="ECO:0000256" key="2">
    <source>
        <dbReference type="ARBA" id="ARBA00022801"/>
    </source>
</evidence>
<keyword evidence="4" id="KW-0963">Cytoplasm</keyword>
<comment type="caution">
    <text evidence="5">The sequence shown here is derived from an EMBL/GenBank/DDBJ whole genome shotgun (WGS) entry which is preliminary data.</text>
</comment>
<dbReference type="InterPro" id="IPR003697">
    <property type="entry name" value="Maf-like"/>
</dbReference>
<dbReference type="EC" id="3.6.1.9" evidence="4"/>
<comment type="subcellular location">
    <subcellularLocation>
        <location evidence="4">Cytoplasm</location>
    </subcellularLocation>
</comment>
<dbReference type="RefSeq" id="WP_285983754.1">
    <property type="nucleotide sequence ID" value="NZ_JASVDS010000005.1"/>
</dbReference>
<comment type="catalytic activity">
    <reaction evidence="4">
        <text>dTTP + H2O = dTMP + diphosphate + H(+)</text>
        <dbReference type="Rhea" id="RHEA:28534"/>
        <dbReference type="ChEBI" id="CHEBI:15377"/>
        <dbReference type="ChEBI" id="CHEBI:15378"/>
        <dbReference type="ChEBI" id="CHEBI:33019"/>
        <dbReference type="ChEBI" id="CHEBI:37568"/>
        <dbReference type="ChEBI" id="CHEBI:63528"/>
        <dbReference type="EC" id="3.6.1.9"/>
    </reaction>
</comment>
<reference evidence="5 6" key="1">
    <citation type="submission" date="2023-06" db="EMBL/GenBank/DDBJ databases">
        <title>Pelomonas sp. APW6 16S ribosomal RNA gene genome sequencing and assembly.</title>
        <authorList>
            <person name="Woo H."/>
        </authorList>
    </citation>
    <scope>NUCLEOTIDE SEQUENCE [LARGE SCALE GENOMIC DNA]</scope>
    <source>
        <strain evidence="5 6">APW6</strain>
    </source>
</reference>
<dbReference type="GO" id="GO:0016787">
    <property type="term" value="F:hydrolase activity"/>
    <property type="evidence" value="ECO:0007669"/>
    <property type="project" value="UniProtKB-KW"/>
</dbReference>
<keyword evidence="3 4" id="KW-0546">Nucleotide metabolism</keyword>
<dbReference type="HAMAP" id="MF_00528">
    <property type="entry name" value="Maf"/>
    <property type="match status" value="1"/>
</dbReference>
<dbReference type="EMBL" id="JASVDS010000005">
    <property type="protein sequence ID" value="MDL5033673.1"/>
    <property type="molecule type" value="Genomic_DNA"/>
</dbReference>
<comment type="cofactor">
    <cofactor evidence="1 4">
        <name>a divalent metal cation</name>
        <dbReference type="ChEBI" id="CHEBI:60240"/>
    </cofactor>
</comment>
<dbReference type="PANTHER" id="PTHR43213">
    <property type="entry name" value="BIFUNCTIONAL DTTP/UTP PYROPHOSPHATASE/METHYLTRANSFERASE PROTEIN-RELATED"/>
    <property type="match status" value="1"/>
</dbReference>
<keyword evidence="2 4" id="KW-0378">Hydrolase</keyword>
<evidence type="ECO:0000256" key="4">
    <source>
        <dbReference type="HAMAP-Rule" id="MF_00528"/>
    </source>
</evidence>
<protein>
    <recommendedName>
        <fullName evidence="4">dTTP/UTP pyrophosphatase</fullName>
        <shortName evidence="4">dTTPase/UTPase</shortName>
        <ecNumber evidence="4">3.6.1.9</ecNumber>
    </recommendedName>
    <alternativeName>
        <fullName evidence="4">Nucleoside triphosphate pyrophosphatase</fullName>
    </alternativeName>
    <alternativeName>
        <fullName evidence="4">Nucleotide pyrophosphatase</fullName>
        <shortName evidence="4">Nucleotide PPase</shortName>
    </alternativeName>
</protein>
<dbReference type="PANTHER" id="PTHR43213:SF5">
    <property type="entry name" value="BIFUNCTIONAL DTTP_UTP PYROPHOSPHATASE_METHYLTRANSFERASE PROTEIN-RELATED"/>
    <property type="match status" value="1"/>
</dbReference>
<dbReference type="Pfam" id="PF02545">
    <property type="entry name" value="Maf"/>
    <property type="match status" value="1"/>
</dbReference>
<dbReference type="NCBIfam" id="TIGR00172">
    <property type="entry name" value="maf"/>
    <property type="match status" value="1"/>
</dbReference>
<evidence type="ECO:0000313" key="5">
    <source>
        <dbReference type="EMBL" id="MDL5033673.1"/>
    </source>
</evidence>
<organism evidence="5 6">
    <name type="scientific">Roseateles subflavus</name>
    <dbReference type="NCBI Taxonomy" id="3053353"/>
    <lineage>
        <taxon>Bacteria</taxon>
        <taxon>Pseudomonadati</taxon>
        <taxon>Pseudomonadota</taxon>
        <taxon>Betaproteobacteria</taxon>
        <taxon>Burkholderiales</taxon>
        <taxon>Sphaerotilaceae</taxon>
        <taxon>Roseateles</taxon>
    </lineage>
</organism>
<feature type="site" description="Important for substrate specificity" evidence="4">
    <location>
        <position position="164"/>
    </location>
</feature>
<comment type="catalytic activity">
    <reaction evidence="4">
        <text>UTP + H2O = UMP + diphosphate + H(+)</text>
        <dbReference type="Rhea" id="RHEA:29395"/>
        <dbReference type="ChEBI" id="CHEBI:15377"/>
        <dbReference type="ChEBI" id="CHEBI:15378"/>
        <dbReference type="ChEBI" id="CHEBI:33019"/>
        <dbReference type="ChEBI" id="CHEBI:46398"/>
        <dbReference type="ChEBI" id="CHEBI:57865"/>
        <dbReference type="EC" id="3.6.1.9"/>
    </reaction>
</comment>
<comment type="caution">
    <text evidence="4">Lacks conserved residue(s) required for the propagation of feature annotation.</text>
</comment>
<evidence type="ECO:0000313" key="6">
    <source>
        <dbReference type="Proteomes" id="UP001238603"/>
    </source>
</evidence>
<proteinExistence type="inferred from homology"/>
<feature type="site" description="Important for substrate specificity" evidence="4">
    <location>
        <position position="13"/>
    </location>
</feature>
<dbReference type="InterPro" id="IPR029001">
    <property type="entry name" value="ITPase-like_fam"/>
</dbReference>
<comment type="similarity">
    <text evidence="4">Belongs to the Maf family. YhdE subfamily.</text>
</comment>
<keyword evidence="6" id="KW-1185">Reference proteome</keyword>
<gene>
    <name evidence="5" type="ORF">QRD43_17295</name>
</gene>